<keyword evidence="1" id="KW-1188">Viral release from host cell</keyword>
<dbReference type="Pfam" id="PF10145">
    <property type="entry name" value="PhageMin_Tail"/>
    <property type="match status" value="1"/>
</dbReference>
<evidence type="ECO:0000259" key="2">
    <source>
        <dbReference type="Pfam" id="PF10145"/>
    </source>
</evidence>
<dbReference type="NCBIfam" id="TIGR01760">
    <property type="entry name" value="tape_meas_TP901"/>
    <property type="match status" value="2"/>
</dbReference>
<evidence type="ECO:0000313" key="4">
    <source>
        <dbReference type="Proteomes" id="UP000199647"/>
    </source>
</evidence>
<dbReference type="EMBL" id="FOFG01000005">
    <property type="protein sequence ID" value="SEQ48483.1"/>
    <property type="molecule type" value="Genomic_DNA"/>
</dbReference>
<evidence type="ECO:0000256" key="1">
    <source>
        <dbReference type="ARBA" id="ARBA00022612"/>
    </source>
</evidence>
<name>A0A1H9GEM5_9HYPH</name>
<dbReference type="OrthoDB" id="8429573at2"/>
<dbReference type="STRING" id="1855383.SAMN05216548_10514"/>
<dbReference type="RefSeq" id="WP_092496169.1">
    <property type="nucleotide sequence ID" value="NZ_FOFG01000005.1"/>
</dbReference>
<dbReference type="PANTHER" id="PTHR37813">
    <property type="entry name" value="FELS-2 PROPHAGE PROTEIN"/>
    <property type="match status" value="1"/>
</dbReference>
<feature type="domain" description="Phage tail tape measure protein" evidence="2">
    <location>
        <begin position="229"/>
        <end position="401"/>
    </location>
</feature>
<organism evidence="3 4">
    <name type="scientific">Faunimonas pinastri</name>
    <dbReference type="NCBI Taxonomy" id="1855383"/>
    <lineage>
        <taxon>Bacteria</taxon>
        <taxon>Pseudomonadati</taxon>
        <taxon>Pseudomonadota</taxon>
        <taxon>Alphaproteobacteria</taxon>
        <taxon>Hyphomicrobiales</taxon>
        <taxon>Afifellaceae</taxon>
        <taxon>Faunimonas</taxon>
    </lineage>
</organism>
<dbReference type="AlphaFoldDB" id="A0A1H9GEM5"/>
<dbReference type="Proteomes" id="UP000199647">
    <property type="component" value="Unassembled WGS sequence"/>
</dbReference>
<reference evidence="3 4" key="1">
    <citation type="submission" date="2016-10" db="EMBL/GenBank/DDBJ databases">
        <authorList>
            <person name="de Groot N.N."/>
        </authorList>
    </citation>
    <scope>NUCLEOTIDE SEQUENCE [LARGE SCALE GENOMIC DNA]</scope>
    <source>
        <strain evidence="3 4">A52C2</strain>
    </source>
</reference>
<keyword evidence="4" id="KW-1185">Reference proteome</keyword>
<dbReference type="PANTHER" id="PTHR37813:SF1">
    <property type="entry name" value="FELS-2 PROPHAGE PROTEIN"/>
    <property type="match status" value="1"/>
</dbReference>
<dbReference type="InterPro" id="IPR010090">
    <property type="entry name" value="Phage_tape_meas"/>
</dbReference>
<proteinExistence type="predicted"/>
<gene>
    <name evidence="3" type="ORF">SAMN05216548_10514</name>
</gene>
<sequence>MSNRIISAEARITAKDATNGVFEKIAGRIDKIGKATKGAQNIERLSTAIGKAGKQLEAIDRFGRGRNQLVEFRKRLDGAQKSVQGAARAMEMAEKPTRKLETALKTAQAAVVRASAAYEKQADAVHRAQRALKAEGVDIGHLASEQKRLEHAVEGATAALAKQQRIAERRAARHQELRHVGALAGGAFAYGAEHFAERSVETYREFDKERRYAKVVMGLTDEQQLPLVQQAIHGGGTTKYNDIQWLEAQRGLAARGLNRDQVLGLTGQAANLGQSLDLTLPEAATMMESAIFGFKKDVSNLPAAIASAQRTADVQVKAAKISGMSAEDIQQAYKYGATPARLAGLSEEQLLAFSGILKKANMGGDESGVAFRALVAAGLSPTRKAKESMLANGLDYKNYQRNPDHLDRDAFVKNISASYGIDLNARSQAALGRIFADKKLIADPSKFAPAVVRALKGSLRGDDAKSLKSIAGAANRYRDASMLGVDMPRFVSDLMSKIASNPALANAIFGSKQGGRIATALGDPATFQHMLEEILNDSQGYAQKVADERMSGFDGAVSKFEGAVLNLQTAVARAFDNNGSGGMLTNLTEKAGEIVQYMAEANPTLQRIGAGIAALAAGWGAVKSAGVLFGGFGLQGSAAALDGSAGLLDGAAAALTGAAGKLGGAATSQEIKSKFGDKAGDVPGLGKWRLFLNFLNVAGIGSQIPTNADDGKKFIAGNYEGAKALDGVIKGWLNSTHLGWVAPGKMPDQNPLLAPPVTAHQERVLDNMVNPPHVASPAAIGNRSDFEQLLHGAPLNARIAEPVDVTGKLDPVELKGQANVNIGIKVDGPAAVTSTSAVSVGNIKASVGTSMAGTADGGASTNH</sequence>
<accession>A0A1H9GEM5</accession>
<evidence type="ECO:0000313" key="3">
    <source>
        <dbReference type="EMBL" id="SEQ48483.1"/>
    </source>
</evidence>
<protein>
    <submittedName>
        <fullName evidence="3">Phage tail tape measure protein, TP901 family, core region</fullName>
    </submittedName>
</protein>